<dbReference type="InterPro" id="IPR007434">
    <property type="entry name" value="FemAB-like"/>
</dbReference>
<evidence type="ECO:0000313" key="2">
    <source>
        <dbReference type="Proteomes" id="UP000600026"/>
    </source>
</evidence>
<organism evidence="1 2">
    <name type="scientific">Streptomyces xanthophaeus</name>
    <dbReference type="NCBI Taxonomy" id="67385"/>
    <lineage>
        <taxon>Bacteria</taxon>
        <taxon>Bacillati</taxon>
        <taxon>Actinomycetota</taxon>
        <taxon>Actinomycetes</taxon>
        <taxon>Kitasatosporales</taxon>
        <taxon>Streptomycetaceae</taxon>
        <taxon>Streptomyces</taxon>
    </lineage>
</organism>
<dbReference type="AlphaFoldDB" id="A0A919GYT9"/>
<dbReference type="EMBL" id="BNEE01000004">
    <property type="protein sequence ID" value="GHI84204.1"/>
    <property type="molecule type" value="Genomic_DNA"/>
</dbReference>
<accession>A0A919GYT9</accession>
<dbReference type="OrthoDB" id="4477115at2"/>
<protein>
    <recommendedName>
        <fullName evidence="3">GNAT family N-acetyltransferase</fullName>
    </recommendedName>
</protein>
<dbReference type="Pfam" id="PF04339">
    <property type="entry name" value="FemAB_like"/>
    <property type="match status" value="1"/>
</dbReference>
<evidence type="ECO:0008006" key="3">
    <source>
        <dbReference type="Google" id="ProtNLM"/>
    </source>
</evidence>
<evidence type="ECO:0000313" key="1">
    <source>
        <dbReference type="EMBL" id="GHI84204.1"/>
    </source>
</evidence>
<dbReference type="InterPro" id="IPR016181">
    <property type="entry name" value="Acyl_CoA_acyltransferase"/>
</dbReference>
<dbReference type="RefSeq" id="WP_051859861.1">
    <property type="nucleotide sequence ID" value="NZ_BNEE01000004.1"/>
</dbReference>
<name>A0A919GYT9_9ACTN</name>
<sequence>MAVRTFESVEQARGNGWDDLAPSWDLFHSADWLSLESEQTNIAPRFHLAGAEDGPPEAAVACFPLDEASEPWPFMRVDCTLRMLADRYGVPVPDGVLDPERLLPSYLAGSRRVPDSLLLTAAHLGEGRRRELTRELVAAAEEEARGRGSRSVAFLYVGEDDPLREVLREGGYAEFPTARYATLHLPEPGFGAYLDGLPSLRRRKVAKERRQLEGAGLDFDVQPLTGELIPELVPLMVRHGAKYGHAYTEETLTRSLELHVRHCGEALYACTARSADGALRGFSVFVHRGSKLFLRQTGYDYDWLGKLPLYFEMIFYRPIEFAGAVGATAVDYAVESEQTKLSRGCTLEQRHGYVKLFDAQHQAVLEPLLEGIRQGPGQGVPAETT</sequence>
<comment type="caution">
    <text evidence="1">The sequence shown here is derived from an EMBL/GenBank/DDBJ whole genome shotgun (WGS) entry which is preliminary data.</text>
</comment>
<keyword evidence="2" id="KW-1185">Reference proteome</keyword>
<proteinExistence type="predicted"/>
<dbReference type="SUPFAM" id="SSF55729">
    <property type="entry name" value="Acyl-CoA N-acyltransferases (Nat)"/>
    <property type="match status" value="1"/>
</dbReference>
<reference evidence="1" key="1">
    <citation type="submission" date="2020-09" db="EMBL/GenBank/DDBJ databases">
        <title>Whole genome shotgun sequence of Streptomyces xanthophaeus NBRC 12829.</title>
        <authorList>
            <person name="Komaki H."/>
            <person name="Tamura T."/>
        </authorList>
    </citation>
    <scope>NUCLEOTIDE SEQUENCE</scope>
    <source>
        <strain evidence="1">NBRC 12829</strain>
    </source>
</reference>
<dbReference type="Proteomes" id="UP000600026">
    <property type="component" value="Unassembled WGS sequence"/>
</dbReference>
<gene>
    <name evidence="1" type="ORF">Sxan_15680</name>
</gene>